<dbReference type="NCBIfam" id="TIGR01760">
    <property type="entry name" value="tape_meas_TP901"/>
    <property type="match status" value="1"/>
</dbReference>
<evidence type="ECO:0000313" key="4">
    <source>
        <dbReference type="EMBL" id="RXI57410.1"/>
    </source>
</evidence>
<dbReference type="PANTHER" id="PTHR37813:SF1">
    <property type="entry name" value="FELS-2 PROPHAGE PROTEIN"/>
    <property type="match status" value="1"/>
</dbReference>
<organism evidence="4 5">
    <name type="scientific">Clostridium tetani</name>
    <dbReference type="NCBI Taxonomy" id="1513"/>
    <lineage>
        <taxon>Bacteria</taxon>
        <taxon>Bacillati</taxon>
        <taxon>Bacillota</taxon>
        <taxon>Clostridia</taxon>
        <taxon>Eubacteriales</taxon>
        <taxon>Clostridiaceae</taxon>
        <taxon>Clostridium</taxon>
    </lineage>
</organism>
<keyword evidence="2" id="KW-0175">Coiled coil</keyword>
<feature type="coiled-coil region" evidence="2">
    <location>
        <begin position="824"/>
        <end position="873"/>
    </location>
</feature>
<feature type="domain" description="Phage tail tape measure protein" evidence="3">
    <location>
        <begin position="313"/>
        <end position="504"/>
    </location>
</feature>
<dbReference type="Proteomes" id="UP000290273">
    <property type="component" value="Unassembled WGS sequence"/>
</dbReference>
<feature type="coiled-coil region" evidence="2">
    <location>
        <begin position="94"/>
        <end position="240"/>
    </location>
</feature>
<accession>A0ABY0EQS4</accession>
<sequence length="1147" mass="126843">MANDTTRRITAKMVLDSTGYNDKLKGVNAEMKKHQSELKLASQGIKSFGKDSEKLKSVQESLSKQVELHSKKVDLYKQSIEKSNTKMQENIKTRDKLKESLSKVQSELKKVIDTHGKELQSYIKNREELSKLNKEYEVAKKKYGENSVEAKKLKEQINKLENEQKKLVVGKEKEVKAYEKAKQEVEKTTKEYEKNEKAIETNAKQVQNYETNMNKANAQMVRTEGELRRVNEELARSNNKWLQASEGLKKSSERLKNVGSAVSGVGDKILKLSAPVTAVGIASTKLVTDLNEGMAKISTLIPGQGERLQELKKSVQDVSINVGKSTDDIADGTYNVISAFGDASDTMKKVEIDAKAATAGMATTTDALNLSSAVMKGYGSTTAETNKKVMDLAFNTVKLGQTSFEDLAGSIGKVVPLSNELGISMEELFNIYATGTGVTGNASEVTTQFKGVLKSLMAPTEDMANLIDEMGVADGKAMIAKHGLMNCIEEITKKAKETNTPLQKYIGSIEGQTIALALAGEQSEVYRDKLEKMKNSSGAMEEAFREQTEGINRNGFTWQQSMQKIKVAGQKLGEAMSPILSKGADLLSNLADKLNGLSKEQLESIAKWGMFSIATGGALKVLGGGISTIGNIAGGLSKLTGWLGKASTGAKVAEGATKGLSLGTKALGLASKASTLALNPWSIAIAGVGIAGYATYKHLKKEAIPTVDLFADKVEYNTKKIKKSNGEVENSITKTTHKISEGTKKAVGAYMKLDENAKKHLTNLYINGTKITKNTTDGIVKTYKDMGTQIKTGMDKEHQDQIKKMQEFFSKTQTITKEEQRQMFTSLQEHNDKQKVEIDQYEKEIQAILDKASKEKRELKADEMKKIDEIQEKMKVTAVETLSEEEVESKVILERLKAHSERLTAEQASEVIKNAEKQRQGAVNKAEKQYDETVRNIIKMRDESKTITHDQAEKLIEEAERQKKESIDKAGEMKKTVVEKIKEMNKDTMKNIDENDGHIKTKWENLKSWFKNNPILRNVKTVMQKSQAELEGVGRNWTGTNYWRGGLTYLHDQPGTNNNYELYDLPRGSRIYNHDASEDLVIKTAENVATKVANSVLKNFQGMESGGQEQTIIVPVNIDGREIARITAKPMSEELGKLNKRGGLGYV</sequence>
<keyword evidence="1" id="KW-1188">Viral release from host cell</keyword>
<feature type="coiled-coil region" evidence="2">
    <location>
        <begin position="898"/>
        <end position="976"/>
    </location>
</feature>
<evidence type="ECO:0000259" key="3">
    <source>
        <dbReference type="Pfam" id="PF10145"/>
    </source>
</evidence>
<dbReference type="RefSeq" id="WP_128993010.1">
    <property type="nucleotide sequence ID" value="NZ_QMAU01000022.1"/>
</dbReference>
<evidence type="ECO:0000313" key="5">
    <source>
        <dbReference type="Proteomes" id="UP000290273"/>
    </source>
</evidence>
<protein>
    <submittedName>
        <fullName evidence="4">Phage tail tape measure protein</fullName>
    </submittedName>
</protein>
<dbReference type="InterPro" id="IPR010090">
    <property type="entry name" value="Phage_tape_meas"/>
</dbReference>
<dbReference type="EMBL" id="QMAU01000022">
    <property type="protein sequence ID" value="RXI57410.1"/>
    <property type="molecule type" value="Genomic_DNA"/>
</dbReference>
<reference evidence="4 5" key="1">
    <citation type="submission" date="2018-06" db="EMBL/GenBank/DDBJ databases">
        <title>Genome conservation of Clostridium tetani.</title>
        <authorList>
            <person name="Bruggemann H."/>
            <person name="Popoff M.R."/>
        </authorList>
    </citation>
    <scope>NUCLEOTIDE SEQUENCE [LARGE SCALE GENOMIC DNA]</scope>
    <source>
        <strain evidence="4 5">63.05</strain>
    </source>
</reference>
<dbReference type="Pfam" id="PF10145">
    <property type="entry name" value="PhageMin_Tail"/>
    <property type="match status" value="1"/>
</dbReference>
<evidence type="ECO:0000256" key="2">
    <source>
        <dbReference type="SAM" id="Coils"/>
    </source>
</evidence>
<gene>
    <name evidence="4" type="ORF">DP131_05260</name>
</gene>
<evidence type="ECO:0000256" key="1">
    <source>
        <dbReference type="ARBA" id="ARBA00022612"/>
    </source>
</evidence>
<dbReference type="PANTHER" id="PTHR37813">
    <property type="entry name" value="FELS-2 PROPHAGE PROTEIN"/>
    <property type="match status" value="1"/>
</dbReference>
<proteinExistence type="predicted"/>
<name>A0ABY0EQS4_CLOTA</name>
<comment type="caution">
    <text evidence="4">The sequence shown here is derived from an EMBL/GenBank/DDBJ whole genome shotgun (WGS) entry which is preliminary data.</text>
</comment>